<organism evidence="1 2">
    <name type="scientific">Racocetra persica</name>
    <dbReference type="NCBI Taxonomy" id="160502"/>
    <lineage>
        <taxon>Eukaryota</taxon>
        <taxon>Fungi</taxon>
        <taxon>Fungi incertae sedis</taxon>
        <taxon>Mucoromycota</taxon>
        <taxon>Glomeromycotina</taxon>
        <taxon>Glomeromycetes</taxon>
        <taxon>Diversisporales</taxon>
        <taxon>Gigasporaceae</taxon>
        <taxon>Racocetra</taxon>
    </lineage>
</organism>
<dbReference type="EMBL" id="CAJVQC010007677">
    <property type="protein sequence ID" value="CAG8582604.1"/>
    <property type="molecule type" value="Genomic_DNA"/>
</dbReference>
<reference evidence="1" key="1">
    <citation type="submission" date="2021-06" db="EMBL/GenBank/DDBJ databases">
        <authorList>
            <person name="Kallberg Y."/>
            <person name="Tangrot J."/>
            <person name="Rosling A."/>
        </authorList>
    </citation>
    <scope>NUCLEOTIDE SEQUENCE</scope>
    <source>
        <strain evidence="1">MA461A</strain>
    </source>
</reference>
<gene>
    <name evidence="1" type="ORF">RPERSI_LOCUS5209</name>
</gene>
<protein>
    <submittedName>
        <fullName evidence="1">21552_t:CDS:1</fullName>
    </submittedName>
</protein>
<sequence>MSDTQKPIQFTESELDALVEKKGYKIANEIEDETLDELNEEINIIDELESVYKSKLFLLKSLEKQIKLRFSNKYEAFVKNMTGVKTGASFQYRRIYDKLNEVNTKNAFTQEEIEKFLDMKNYEVVTEIDKKAYEKAISNKTSRKIFLIKDIKDNIAGVKTAYSFAPKNIQKHSECFNFNVEKRIFNNYTILVRYSKRIRQLLKHDYRNIPYHKPFNKRRFNNLKEKSKTYYCKRCNDILTIENFCYKCESEDLDNSESIHTNSPKSDNEGSNYITDDGFVIKDDINTSYIQHEYYSFLNSFTKAKNYGISIDLDKATNQIESALDVNTNLLIQHKKIMDEIESTRKEFSLCILVNPAPNNTIWLNRRNNPEKHYYNLYQLVGGLVEPNETFELCAFREVHEEAGINIKELNYICQYKGFCVFSGNTEESLYKTLVYFSILEPNQLPIQTEPTKSDEWIQYTLTEFEKSQYMLTPTLEVKKKKIVETIKTKLTQHNRKRKRVNKEEKEEKEEVNGVNWELNGVNLEVKDIEKSILLSMIKNFEATMNNFKGSLGILVYNSKTMKTGNFLTKQAKLWLENTSQQIIVCNEEEVINEIKNFFKNDEEPTELLLTDFKAESFTLIGIKPKIIVFTETIGTRKTTCAKMFQMYLESKGFSVIHRIEASLEIPEELTLFYQIKNTLFIQKEIFNLYKKRKNSLLLRVDFLIEDRTVRNIKIFNINIENKLEKKYIDNLIDEEIFKDKVKFDKVVYIKPSFLTTINHKKKRARPDETCKNDYLKNIYMEYESRVDEIYLDHIVFDNIISLCENCQRLQS</sequence>
<proteinExistence type="predicted"/>
<evidence type="ECO:0000313" key="1">
    <source>
        <dbReference type="EMBL" id="CAG8582604.1"/>
    </source>
</evidence>
<dbReference type="Proteomes" id="UP000789920">
    <property type="component" value="Unassembled WGS sequence"/>
</dbReference>
<feature type="non-terminal residue" evidence="1">
    <location>
        <position position="812"/>
    </location>
</feature>
<name>A0ACA9MES4_9GLOM</name>
<accession>A0ACA9MES4</accession>
<evidence type="ECO:0000313" key="2">
    <source>
        <dbReference type="Proteomes" id="UP000789920"/>
    </source>
</evidence>
<keyword evidence="2" id="KW-1185">Reference proteome</keyword>
<comment type="caution">
    <text evidence="1">The sequence shown here is derived from an EMBL/GenBank/DDBJ whole genome shotgun (WGS) entry which is preliminary data.</text>
</comment>